<accession>A0A7S1TET8</accession>
<name>A0A7S1TET8_9RHOD</name>
<sequence length="105" mass="12093">MGPNDHWNRRMSSMHRVSTNHTRMWSLRLAQHMQAVHPRTEGRSQFMVLFREPTSLHFHQNDDDSETKSQGQTVADVDIDDSGFTDCDSPSCQIQLASPVRVRLT</sequence>
<dbReference type="AlphaFoldDB" id="A0A7S1TET8"/>
<dbReference type="EMBL" id="HBGH01011826">
    <property type="protein sequence ID" value="CAD9234479.1"/>
    <property type="molecule type" value="Transcribed_RNA"/>
</dbReference>
<reference evidence="1" key="1">
    <citation type="submission" date="2021-01" db="EMBL/GenBank/DDBJ databases">
        <authorList>
            <person name="Corre E."/>
            <person name="Pelletier E."/>
            <person name="Niang G."/>
            <person name="Scheremetjew M."/>
            <person name="Finn R."/>
            <person name="Kale V."/>
            <person name="Holt S."/>
            <person name="Cochrane G."/>
            <person name="Meng A."/>
            <person name="Brown T."/>
            <person name="Cohen L."/>
        </authorList>
    </citation>
    <scope>NUCLEOTIDE SEQUENCE</scope>
    <source>
        <strain evidence="1">SAG 36.94</strain>
    </source>
</reference>
<protein>
    <submittedName>
        <fullName evidence="1">Uncharacterized protein</fullName>
    </submittedName>
</protein>
<evidence type="ECO:0000313" key="1">
    <source>
        <dbReference type="EMBL" id="CAD9234479.1"/>
    </source>
</evidence>
<organism evidence="1">
    <name type="scientific">Compsopogon caeruleus</name>
    <dbReference type="NCBI Taxonomy" id="31354"/>
    <lineage>
        <taxon>Eukaryota</taxon>
        <taxon>Rhodophyta</taxon>
        <taxon>Compsopogonophyceae</taxon>
        <taxon>Compsopogonales</taxon>
        <taxon>Compsopogonaceae</taxon>
        <taxon>Compsopogon</taxon>
    </lineage>
</organism>
<proteinExistence type="predicted"/>
<gene>
    <name evidence="1" type="ORF">CCAE0312_LOCUS6568</name>
</gene>